<dbReference type="NCBIfam" id="TIGR00739">
    <property type="entry name" value="yajC"/>
    <property type="match status" value="1"/>
</dbReference>
<evidence type="ECO:0000256" key="4">
    <source>
        <dbReference type="ARBA" id="ARBA00022692"/>
    </source>
</evidence>
<reference evidence="10" key="1">
    <citation type="submission" date="2020-05" db="EMBL/GenBank/DDBJ databases">
        <authorList>
            <person name="Chiriac C."/>
            <person name="Salcher M."/>
            <person name="Ghai R."/>
            <person name="Kavagutti S V."/>
        </authorList>
    </citation>
    <scope>NUCLEOTIDE SEQUENCE</scope>
</reference>
<keyword evidence="3" id="KW-1003">Cell membrane</keyword>
<evidence type="ECO:0000256" key="8">
    <source>
        <dbReference type="ARBA" id="ARBA00023136"/>
    </source>
</evidence>
<dbReference type="EMBL" id="CAEZZA010000024">
    <property type="protein sequence ID" value="CAB4740051.1"/>
    <property type="molecule type" value="Genomic_DNA"/>
</dbReference>
<evidence type="ECO:0000256" key="3">
    <source>
        <dbReference type="ARBA" id="ARBA00022475"/>
    </source>
</evidence>
<sequence length="105" mass="10775">MDLVTILPLVLIAVVFYFLMIRPAKAKQKKQAETLATLGPGTNIMTTAGIFGTVVSNGDEVLVEISPGVIIRMLPAAIAKVIPAEVPILDTPDGPAAPGASGPAV</sequence>
<evidence type="ECO:0000313" key="12">
    <source>
        <dbReference type="EMBL" id="CAB5003015.1"/>
    </source>
</evidence>
<dbReference type="InterPro" id="IPR003849">
    <property type="entry name" value="Preprotein_translocase_YajC"/>
</dbReference>
<evidence type="ECO:0000313" key="11">
    <source>
        <dbReference type="EMBL" id="CAB4740051.1"/>
    </source>
</evidence>
<dbReference type="EMBL" id="CAEZWW010000091">
    <property type="protein sequence ID" value="CAB4674990.1"/>
    <property type="molecule type" value="Genomic_DNA"/>
</dbReference>
<dbReference type="GO" id="GO:0015031">
    <property type="term" value="P:protein transport"/>
    <property type="evidence" value="ECO:0007669"/>
    <property type="project" value="UniProtKB-KW"/>
</dbReference>
<evidence type="ECO:0000256" key="1">
    <source>
        <dbReference type="ARBA" id="ARBA00004162"/>
    </source>
</evidence>
<dbReference type="AlphaFoldDB" id="A0A6J6ML69"/>
<dbReference type="PANTHER" id="PTHR33909:SF1">
    <property type="entry name" value="SEC TRANSLOCON ACCESSORY COMPLEX SUBUNIT YAJC"/>
    <property type="match status" value="1"/>
</dbReference>
<evidence type="ECO:0000256" key="2">
    <source>
        <dbReference type="ARBA" id="ARBA00022448"/>
    </source>
</evidence>
<comment type="subcellular location">
    <subcellularLocation>
        <location evidence="1">Cell membrane</location>
        <topology evidence="1">Single-pass membrane protein</topology>
    </subcellularLocation>
</comment>
<keyword evidence="4 9" id="KW-0812">Transmembrane</keyword>
<keyword evidence="5" id="KW-0653">Protein transport</keyword>
<keyword evidence="8 9" id="KW-0472">Membrane</keyword>
<keyword evidence="6 9" id="KW-1133">Transmembrane helix</keyword>
<organism evidence="10">
    <name type="scientific">freshwater metagenome</name>
    <dbReference type="NCBI Taxonomy" id="449393"/>
    <lineage>
        <taxon>unclassified sequences</taxon>
        <taxon>metagenomes</taxon>
        <taxon>ecological metagenomes</taxon>
    </lineage>
</organism>
<name>A0A6J6ML69_9ZZZZ</name>
<evidence type="ECO:0000256" key="5">
    <source>
        <dbReference type="ARBA" id="ARBA00022927"/>
    </source>
</evidence>
<evidence type="ECO:0000256" key="6">
    <source>
        <dbReference type="ARBA" id="ARBA00022989"/>
    </source>
</evidence>
<evidence type="ECO:0000313" key="10">
    <source>
        <dbReference type="EMBL" id="CAB4674990.1"/>
    </source>
</evidence>
<evidence type="ECO:0000256" key="9">
    <source>
        <dbReference type="SAM" id="Phobius"/>
    </source>
</evidence>
<feature type="transmembrane region" description="Helical" evidence="9">
    <location>
        <begin position="6"/>
        <end position="24"/>
    </location>
</feature>
<dbReference type="GO" id="GO:0005886">
    <property type="term" value="C:plasma membrane"/>
    <property type="evidence" value="ECO:0007669"/>
    <property type="project" value="UniProtKB-SubCell"/>
</dbReference>
<proteinExistence type="predicted"/>
<dbReference type="Pfam" id="PF02699">
    <property type="entry name" value="YajC"/>
    <property type="match status" value="1"/>
</dbReference>
<dbReference type="PRINTS" id="PR01853">
    <property type="entry name" value="YAJCTRNLCASE"/>
</dbReference>
<accession>A0A6J6ML69</accession>
<keyword evidence="2" id="KW-0813">Transport</keyword>
<protein>
    <submittedName>
        <fullName evidence="10">Unannotated protein</fullName>
    </submittedName>
</protein>
<evidence type="ECO:0000256" key="7">
    <source>
        <dbReference type="ARBA" id="ARBA00023010"/>
    </source>
</evidence>
<dbReference type="EMBL" id="CAFBPA010000072">
    <property type="protein sequence ID" value="CAB5003015.1"/>
    <property type="molecule type" value="Genomic_DNA"/>
</dbReference>
<dbReference type="PANTHER" id="PTHR33909">
    <property type="entry name" value="SEC TRANSLOCON ACCESSORY COMPLEX SUBUNIT YAJC"/>
    <property type="match status" value="1"/>
</dbReference>
<gene>
    <name evidence="10" type="ORF">UFOPK2310_00841</name>
    <name evidence="11" type="ORF">UFOPK2809_00288</name>
    <name evidence="12" type="ORF">UFOPK4043_00619</name>
</gene>
<dbReference type="SMART" id="SM01323">
    <property type="entry name" value="YajC"/>
    <property type="match status" value="1"/>
</dbReference>
<keyword evidence="7" id="KW-0811">Translocation</keyword>